<evidence type="ECO:0000259" key="1">
    <source>
        <dbReference type="Pfam" id="PF01872"/>
    </source>
</evidence>
<name>A0ABR8NGM5_9ACTN</name>
<reference evidence="2 3" key="1">
    <citation type="submission" date="2020-09" db="EMBL/GenBank/DDBJ databases">
        <title>novel species in genus Nocardioides.</title>
        <authorList>
            <person name="Zhang G."/>
        </authorList>
    </citation>
    <scope>NUCLEOTIDE SEQUENCE [LARGE SCALE GENOMIC DNA]</scope>
    <source>
        <strain evidence="2 3">KCTC 39551</strain>
    </source>
</reference>
<proteinExistence type="predicted"/>
<sequence>MVIFASIAASLDGFIRAENGDMAWLNDAMRGDEDYGMKQTMQRGGAYVLGATTYRESVGMFGGGRSTPPTFVMTHSAPEEAPSGITFTSEDIRTVVTTAQSTTDKDVNVFGGGDVLTQALAADALDELIIAVIPVVLGRGTRLFGDLEQSRRLRLTDCTSFNSGIVLLRYAKP</sequence>
<dbReference type="PANTHER" id="PTHR38011:SF12">
    <property type="entry name" value="BIFUNCTIONAL DEAMINASE-REDUCTASE DOMAIN PROTEIN"/>
    <property type="match status" value="1"/>
</dbReference>
<dbReference type="Proteomes" id="UP000618818">
    <property type="component" value="Unassembled WGS sequence"/>
</dbReference>
<dbReference type="PANTHER" id="PTHR38011">
    <property type="entry name" value="DIHYDROFOLATE REDUCTASE FAMILY PROTEIN (AFU_ORTHOLOGUE AFUA_8G06820)"/>
    <property type="match status" value="1"/>
</dbReference>
<dbReference type="RefSeq" id="WP_191196122.1">
    <property type="nucleotide sequence ID" value="NZ_JACXYZ010000002.1"/>
</dbReference>
<protein>
    <submittedName>
        <fullName evidence="2">Dihydrofolate reductase</fullName>
    </submittedName>
</protein>
<accession>A0ABR8NGM5</accession>
<dbReference type="SUPFAM" id="SSF53597">
    <property type="entry name" value="Dihydrofolate reductase-like"/>
    <property type="match status" value="1"/>
</dbReference>
<dbReference type="EMBL" id="JACXYZ010000002">
    <property type="protein sequence ID" value="MBD3926295.1"/>
    <property type="molecule type" value="Genomic_DNA"/>
</dbReference>
<dbReference type="InterPro" id="IPR024072">
    <property type="entry name" value="DHFR-like_dom_sf"/>
</dbReference>
<dbReference type="InterPro" id="IPR002734">
    <property type="entry name" value="RibDG_C"/>
</dbReference>
<feature type="domain" description="Bacterial bifunctional deaminase-reductase C-terminal" evidence="1">
    <location>
        <begin position="3"/>
        <end position="167"/>
    </location>
</feature>
<gene>
    <name evidence="2" type="ORF">IEZ26_16840</name>
</gene>
<evidence type="ECO:0000313" key="2">
    <source>
        <dbReference type="EMBL" id="MBD3926295.1"/>
    </source>
</evidence>
<dbReference type="Pfam" id="PF01872">
    <property type="entry name" value="RibD_C"/>
    <property type="match status" value="1"/>
</dbReference>
<dbReference type="Gene3D" id="3.40.430.10">
    <property type="entry name" value="Dihydrofolate Reductase, subunit A"/>
    <property type="match status" value="1"/>
</dbReference>
<evidence type="ECO:0000313" key="3">
    <source>
        <dbReference type="Proteomes" id="UP000618818"/>
    </source>
</evidence>
<dbReference type="InterPro" id="IPR050765">
    <property type="entry name" value="Riboflavin_Biosynth_HTPR"/>
</dbReference>
<organism evidence="2 3">
    <name type="scientific">Nocardioides cavernae</name>
    <dbReference type="NCBI Taxonomy" id="1921566"/>
    <lineage>
        <taxon>Bacteria</taxon>
        <taxon>Bacillati</taxon>
        <taxon>Actinomycetota</taxon>
        <taxon>Actinomycetes</taxon>
        <taxon>Propionibacteriales</taxon>
        <taxon>Nocardioidaceae</taxon>
        <taxon>Nocardioides</taxon>
    </lineage>
</organism>
<keyword evidence="3" id="KW-1185">Reference proteome</keyword>
<comment type="caution">
    <text evidence="2">The sequence shown here is derived from an EMBL/GenBank/DDBJ whole genome shotgun (WGS) entry which is preliminary data.</text>
</comment>